<dbReference type="GO" id="GO:0000166">
    <property type="term" value="F:nucleotide binding"/>
    <property type="evidence" value="ECO:0007669"/>
    <property type="project" value="UniProtKB-KW"/>
</dbReference>
<dbReference type="InterPro" id="IPR033892">
    <property type="entry name" value="FNR_bac"/>
</dbReference>
<accession>A0A418XHU5</accession>
<evidence type="ECO:0000313" key="7">
    <source>
        <dbReference type="Proteomes" id="UP000284021"/>
    </source>
</evidence>
<evidence type="ECO:0000256" key="1">
    <source>
        <dbReference type="ARBA" id="ARBA00008312"/>
    </source>
</evidence>
<dbReference type="InterPro" id="IPR008333">
    <property type="entry name" value="Cbr1-like_FAD-bd_dom"/>
</dbReference>
<feature type="domain" description="FAD-binding FR-type" evidence="5">
    <location>
        <begin position="6"/>
        <end position="107"/>
    </location>
</feature>
<gene>
    <name evidence="6" type="ORF">D3879_01435</name>
</gene>
<dbReference type="PANTHER" id="PTHR47878:SF2">
    <property type="entry name" value="OXIDOREDUCTASE FAD_NAD(P)-BINDING DOMAIN PROTEIN"/>
    <property type="match status" value="1"/>
</dbReference>
<dbReference type="OrthoDB" id="9784483at2"/>
<dbReference type="SUPFAM" id="SSF63380">
    <property type="entry name" value="Riboflavin synthase domain-like"/>
    <property type="match status" value="1"/>
</dbReference>
<dbReference type="GO" id="GO:0034599">
    <property type="term" value="P:cellular response to oxidative stress"/>
    <property type="evidence" value="ECO:0007669"/>
    <property type="project" value="TreeGrafter"/>
</dbReference>
<dbReference type="InterPro" id="IPR039261">
    <property type="entry name" value="FNR_nucleotide-bd"/>
</dbReference>
<dbReference type="GO" id="GO:0004324">
    <property type="term" value="F:ferredoxin-NADP+ reductase activity"/>
    <property type="evidence" value="ECO:0007669"/>
    <property type="project" value="UniProtKB-EC"/>
</dbReference>
<dbReference type="InterPro" id="IPR001433">
    <property type="entry name" value="OxRdtase_FAD/NAD-bd"/>
</dbReference>
<dbReference type="SUPFAM" id="SSF52343">
    <property type="entry name" value="Ferredoxin reductase-like, C-terminal NADP-linked domain"/>
    <property type="match status" value="1"/>
</dbReference>
<evidence type="ECO:0000256" key="3">
    <source>
        <dbReference type="ARBA" id="ARBA00022741"/>
    </source>
</evidence>
<protein>
    <recommendedName>
        <fullName evidence="2">ferredoxin--NADP(+) reductase</fullName>
        <ecNumber evidence="2">1.18.1.2</ecNumber>
    </recommendedName>
</protein>
<dbReference type="PROSITE" id="PS51384">
    <property type="entry name" value="FAD_FR"/>
    <property type="match status" value="1"/>
</dbReference>
<evidence type="ECO:0000256" key="4">
    <source>
        <dbReference type="ARBA" id="ARBA00047776"/>
    </source>
</evidence>
<dbReference type="InterPro" id="IPR051930">
    <property type="entry name" value="FNR_type-1"/>
</dbReference>
<comment type="caution">
    <text evidence="6">The sequence shown here is derived from an EMBL/GenBank/DDBJ whole genome shotgun (WGS) entry which is preliminary data.</text>
</comment>
<keyword evidence="3" id="KW-0547">Nucleotide-binding</keyword>
<dbReference type="RefSeq" id="WP_119952362.1">
    <property type="nucleotide sequence ID" value="NZ_QYUR01000002.1"/>
</dbReference>
<comment type="catalytic activity">
    <reaction evidence="4">
        <text>2 reduced [2Fe-2S]-[ferredoxin] + NADP(+) + H(+) = 2 oxidized [2Fe-2S]-[ferredoxin] + NADPH</text>
        <dbReference type="Rhea" id="RHEA:20125"/>
        <dbReference type="Rhea" id="RHEA-COMP:10000"/>
        <dbReference type="Rhea" id="RHEA-COMP:10001"/>
        <dbReference type="ChEBI" id="CHEBI:15378"/>
        <dbReference type="ChEBI" id="CHEBI:33737"/>
        <dbReference type="ChEBI" id="CHEBI:33738"/>
        <dbReference type="ChEBI" id="CHEBI:57783"/>
        <dbReference type="ChEBI" id="CHEBI:58349"/>
        <dbReference type="EC" id="1.18.1.2"/>
    </reaction>
</comment>
<reference evidence="6 7" key="1">
    <citation type="submission" date="2018-09" db="EMBL/GenBank/DDBJ databases">
        <authorList>
            <person name="Zhu H."/>
        </authorList>
    </citation>
    <scope>NUCLEOTIDE SEQUENCE [LARGE SCALE GENOMIC DNA]</scope>
    <source>
        <strain evidence="6 7">K1S02-6</strain>
    </source>
</reference>
<dbReference type="InterPro" id="IPR001709">
    <property type="entry name" value="Flavoprot_Pyr_Nucl_cyt_Rdtase"/>
</dbReference>
<dbReference type="PRINTS" id="PR00371">
    <property type="entry name" value="FPNCR"/>
</dbReference>
<dbReference type="GO" id="GO:0042167">
    <property type="term" value="P:heme catabolic process"/>
    <property type="evidence" value="ECO:0007669"/>
    <property type="project" value="TreeGrafter"/>
</dbReference>
<proteinExistence type="inferred from homology"/>
<sequence>MTASEDKFTRQTLLDVRPWSPTLFSLRCTRDAHFRFRAGQFARLGVEKADGTKVWRAYSMLSAPHDEYLEFFSIVVPDGEFTSELNRLQAGDQLLVERQPFGFLTLDRFIDGQDLWLLGTGTGLAPFLSILQDFEVWERFERIVLVYSARTTGELAYQELISRLMQREYLQEYAHKLTYLPIVTREQVAGTLHGRVTTLIANGELECAAGLALVPESSRVMLCGNPQMIDDCRALLKARDMQLSLTRRPGQVAVENYW</sequence>
<comment type="similarity">
    <text evidence="1">Belongs to the ferredoxin--NADP reductase type 1 family.</text>
</comment>
<dbReference type="Pfam" id="PF00175">
    <property type="entry name" value="NAD_binding_1"/>
    <property type="match status" value="1"/>
</dbReference>
<dbReference type="Pfam" id="PF00970">
    <property type="entry name" value="FAD_binding_6"/>
    <property type="match status" value="1"/>
</dbReference>
<evidence type="ECO:0000256" key="2">
    <source>
        <dbReference type="ARBA" id="ARBA00013223"/>
    </source>
</evidence>
<dbReference type="InterPro" id="IPR017927">
    <property type="entry name" value="FAD-bd_FR_type"/>
</dbReference>
<dbReference type="PRINTS" id="PR00410">
    <property type="entry name" value="PHEHYDRXLASE"/>
</dbReference>
<dbReference type="CDD" id="cd06195">
    <property type="entry name" value="FNR1"/>
    <property type="match status" value="1"/>
</dbReference>
<dbReference type="PANTHER" id="PTHR47878">
    <property type="entry name" value="OXIDOREDUCTASE FAD/NAD(P)-BINDING DOMAIN PROTEIN"/>
    <property type="match status" value="1"/>
</dbReference>
<keyword evidence="7" id="KW-1185">Reference proteome</keyword>
<dbReference type="EMBL" id="QYUR01000002">
    <property type="protein sequence ID" value="RJG12017.1"/>
    <property type="molecule type" value="Genomic_DNA"/>
</dbReference>
<dbReference type="InterPro" id="IPR017938">
    <property type="entry name" value="Riboflavin_synthase-like_b-brl"/>
</dbReference>
<evidence type="ECO:0000259" key="5">
    <source>
        <dbReference type="PROSITE" id="PS51384"/>
    </source>
</evidence>
<organism evidence="6 7">
    <name type="scientific">Pseudomonas cavernicola</name>
    <dbReference type="NCBI Taxonomy" id="2320866"/>
    <lineage>
        <taxon>Bacteria</taxon>
        <taxon>Pseudomonadati</taxon>
        <taxon>Pseudomonadota</taxon>
        <taxon>Gammaproteobacteria</taxon>
        <taxon>Pseudomonadales</taxon>
        <taxon>Pseudomonadaceae</taxon>
        <taxon>Pseudomonas</taxon>
    </lineage>
</organism>
<dbReference type="EC" id="1.18.1.2" evidence="2"/>
<dbReference type="Gene3D" id="3.40.50.80">
    <property type="entry name" value="Nucleotide-binding domain of ferredoxin-NADP reductase (FNR) module"/>
    <property type="match status" value="1"/>
</dbReference>
<dbReference type="Gene3D" id="2.40.30.10">
    <property type="entry name" value="Translation factors"/>
    <property type="match status" value="1"/>
</dbReference>
<dbReference type="Proteomes" id="UP000284021">
    <property type="component" value="Unassembled WGS sequence"/>
</dbReference>
<name>A0A418XHU5_9PSED</name>
<dbReference type="AlphaFoldDB" id="A0A418XHU5"/>
<evidence type="ECO:0000313" key="6">
    <source>
        <dbReference type="EMBL" id="RJG12017.1"/>
    </source>
</evidence>